<dbReference type="InterPro" id="IPR001173">
    <property type="entry name" value="Glyco_trans_2-like"/>
</dbReference>
<dbReference type="InterPro" id="IPR050834">
    <property type="entry name" value="Glycosyltransf_2"/>
</dbReference>
<dbReference type="SUPFAM" id="SSF53448">
    <property type="entry name" value="Nucleotide-diphospho-sugar transferases"/>
    <property type="match status" value="1"/>
</dbReference>
<feature type="domain" description="Glycosyltransferase 2-like" evidence="1">
    <location>
        <begin position="8"/>
        <end position="165"/>
    </location>
</feature>
<dbReference type="AlphaFoldDB" id="A0A564ZF88"/>
<proteinExistence type="predicted"/>
<organism evidence="2 3">
    <name type="scientific">Candidatus Methylomirabilis lanthanidiphila</name>
    <dbReference type="NCBI Taxonomy" id="2211376"/>
    <lineage>
        <taxon>Bacteria</taxon>
        <taxon>Candidatus Methylomirabilota</taxon>
        <taxon>Candidatus Methylomirabilia</taxon>
        <taxon>Candidatus Methylomirabilales</taxon>
        <taxon>Candidatus Methylomirabilaceae</taxon>
        <taxon>Candidatus Methylomirabilis</taxon>
    </lineage>
</organism>
<sequence>MTTRSLISIVIPVRNGAAPIARCLDSIMALDYPAGQREVVVVDNGSTDGTAATARTYPVTVVSHPQAGVARARNAGIRASQGEIVAFIDADCVAEKDWLRELLNGADNPTVGCFVGPIAALDTRRLVARWVKDRELISQERLLSSHPAVAATGNIAYRKAVFDAIGVFDEEMIAAEDGDLFWRMIRSDRFLVRYNRKARVRHAHPDRVVPLLRRAFTEGRGLALFRLKHRGDLSRRLTSLSCAAAGLAEIIAGTLLCPGRIARNLLQRKPAAQGIAYPLLDKAYSICRSSGVCYQLARRACD</sequence>
<protein>
    <submittedName>
        <fullName evidence="2">Glycosyl transferase</fullName>
    </submittedName>
</protein>
<dbReference type="Proteomes" id="UP000334340">
    <property type="component" value="Unassembled WGS sequence"/>
</dbReference>
<evidence type="ECO:0000313" key="2">
    <source>
        <dbReference type="EMBL" id="VUZ83999.1"/>
    </source>
</evidence>
<dbReference type="EMBL" id="CABIKM010000005">
    <property type="protein sequence ID" value="VUZ83999.1"/>
    <property type="molecule type" value="Genomic_DNA"/>
</dbReference>
<dbReference type="InterPro" id="IPR029044">
    <property type="entry name" value="Nucleotide-diphossugar_trans"/>
</dbReference>
<accession>A0A564ZF88</accession>
<gene>
    <name evidence="2" type="ORF">MELA_00362</name>
</gene>
<evidence type="ECO:0000259" key="1">
    <source>
        <dbReference type="Pfam" id="PF00535"/>
    </source>
</evidence>
<dbReference type="Pfam" id="PF00535">
    <property type="entry name" value="Glycos_transf_2"/>
    <property type="match status" value="1"/>
</dbReference>
<dbReference type="Gene3D" id="3.90.550.10">
    <property type="entry name" value="Spore Coat Polysaccharide Biosynthesis Protein SpsA, Chain A"/>
    <property type="match status" value="1"/>
</dbReference>
<keyword evidence="3" id="KW-1185">Reference proteome</keyword>
<dbReference type="GO" id="GO:0016740">
    <property type="term" value="F:transferase activity"/>
    <property type="evidence" value="ECO:0007669"/>
    <property type="project" value="UniProtKB-KW"/>
</dbReference>
<keyword evidence="2" id="KW-0808">Transferase</keyword>
<reference evidence="2 3" key="1">
    <citation type="submission" date="2019-07" db="EMBL/GenBank/DDBJ databases">
        <authorList>
            <person name="Cremers G."/>
        </authorList>
    </citation>
    <scope>NUCLEOTIDE SEQUENCE [LARGE SCALE GENOMIC DNA]</scope>
</reference>
<dbReference type="PANTHER" id="PTHR43685:SF3">
    <property type="entry name" value="SLR2126 PROTEIN"/>
    <property type="match status" value="1"/>
</dbReference>
<evidence type="ECO:0000313" key="3">
    <source>
        <dbReference type="Proteomes" id="UP000334340"/>
    </source>
</evidence>
<dbReference type="PANTHER" id="PTHR43685">
    <property type="entry name" value="GLYCOSYLTRANSFERASE"/>
    <property type="match status" value="1"/>
</dbReference>
<name>A0A564ZF88_9BACT</name>